<dbReference type="SUPFAM" id="SSF47336">
    <property type="entry name" value="ACP-like"/>
    <property type="match status" value="1"/>
</dbReference>
<organism evidence="4 5">
    <name type="scientific">Streptomyces zhaozhouensis</name>
    <dbReference type="NCBI Taxonomy" id="1300267"/>
    <lineage>
        <taxon>Bacteria</taxon>
        <taxon>Bacillati</taxon>
        <taxon>Actinomycetota</taxon>
        <taxon>Actinomycetes</taxon>
        <taxon>Kitasatosporales</taxon>
        <taxon>Streptomycetaceae</taxon>
        <taxon>Streptomyces</taxon>
    </lineage>
</organism>
<feature type="domain" description="Carrier" evidence="3">
    <location>
        <begin position="10"/>
        <end position="84"/>
    </location>
</feature>
<dbReference type="PROSITE" id="PS00012">
    <property type="entry name" value="PHOSPHOPANTETHEINE"/>
    <property type="match status" value="1"/>
</dbReference>
<keyword evidence="5" id="KW-1185">Reference proteome</keyword>
<evidence type="ECO:0000256" key="2">
    <source>
        <dbReference type="ARBA" id="ARBA00022553"/>
    </source>
</evidence>
<evidence type="ECO:0000256" key="1">
    <source>
        <dbReference type="ARBA" id="ARBA00022450"/>
    </source>
</evidence>
<name>A0A286E0M6_9ACTN</name>
<dbReference type="InterPro" id="IPR020806">
    <property type="entry name" value="PKS_PP-bd"/>
</dbReference>
<dbReference type="InterPro" id="IPR009081">
    <property type="entry name" value="PP-bd_ACP"/>
</dbReference>
<dbReference type="GO" id="GO:0017000">
    <property type="term" value="P:antibiotic biosynthetic process"/>
    <property type="evidence" value="ECO:0007669"/>
    <property type="project" value="UniProtKB-ARBA"/>
</dbReference>
<accession>A0A286E0M6</accession>
<gene>
    <name evidence="4" type="ORF">SAMN06297387_116149</name>
</gene>
<dbReference type="Pfam" id="PF00550">
    <property type="entry name" value="PP-binding"/>
    <property type="match status" value="1"/>
</dbReference>
<dbReference type="SMART" id="SM00823">
    <property type="entry name" value="PKS_PP"/>
    <property type="match status" value="1"/>
</dbReference>
<dbReference type="Proteomes" id="UP000219072">
    <property type="component" value="Unassembled WGS sequence"/>
</dbReference>
<dbReference type="InterPro" id="IPR036736">
    <property type="entry name" value="ACP-like_sf"/>
</dbReference>
<evidence type="ECO:0000313" key="5">
    <source>
        <dbReference type="Proteomes" id="UP000219072"/>
    </source>
</evidence>
<dbReference type="Gene3D" id="1.10.1200.10">
    <property type="entry name" value="ACP-like"/>
    <property type="match status" value="1"/>
</dbReference>
<dbReference type="RefSeq" id="WP_097232854.1">
    <property type="nucleotide sequence ID" value="NZ_OCNE01000016.1"/>
</dbReference>
<dbReference type="PROSITE" id="PS50075">
    <property type="entry name" value="CARRIER"/>
    <property type="match status" value="1"/>
</dbReference>
<dbReference type="InterPro" id="IPR006162">
    <property type="entry name" value="Ppantetheine_attach_site"/>
</dbReference>
<dbReference type="SMART" id="SM01294">
    <property type="entry name" value="PKS_PP_betabranch"/>
    <property type="match status" value="1"/>
</dbReference>
<keyword evidence="1" id="KW-0596">Phosphopantetheine</keyword>
<protein>
    <submittedName>
        <fullName evidence="4">Acyl carrier protein</fullName>
    </submittedName>
</protein>
<dbReference type="GO" id="GO:0031177">
    <property type="term" value="F:phosphopantetheine binding"/>
    <property type="evidence" value="ECO:0007669"/>
    <property type="project" value="InterPro"/>
</dbReference>
<dbReference type="OrthoDB" id="9023404at2"/>
<sequence length="101" mass="10991">MPSSTPPTPEDLTAWLTERLAVHARVSQDEIRPDVPMASYGLDSVNTVTMLVEIEDELGLVLDPNVPWDYPTIEALAGYLLGEARQLGEARRGEKSDAQGG</sequence>
<evidence type="ECO:0000313" key="4">
    <source>
        <dbReference type="EMBL" id="SOD64425.1"/>
    </source>
</evidence>
<proteinExistence type="predicted"/>
<evidence type="ECO:0000259" key="3">
    <source>
        <dbReference type="PROSITE" id="PS50075"/>
    </source>
</evidence>
<reference evidence="4 5" key="1">
    <citation type="submission" date="2017-09" db="EMBL/GenBank/DDBJ databases">
        <authorList>
            <person name="Ehlers B."/>
            <person name="Leendertz F.H."/>
        </authorList>
    </citation>
    <scope>NUCLEOTIDE SEQUENCE [LARGE SCALE GENOMIC DNA]</scope>
    <source>
        <strain evidence="4 5">CGMCC 4.7095</strain>
    </source>
</reference>
<dbReference type="AlphaFoldDB" id="A0A286E0M6"/>
<dbReference type="EMBL" id="OCNE01000016">
    <property type="protein sequence ID" value="SOD64425.1"/>
    <property type="molecule type" value="Genomic_DNA"/>
</dbReference>
<keyword evidence="2" id="KW-0597">Phosphoprotein</keyword>